<protein>
    <submittedName>
        <fullName evidence="2">Uncharacterized protein</fullName>
    </submittedName>
</protein>
<evidence type="ECO:0000313" key="3">
    <source>
        <dbReference type="Proteomes" id="UP000092993"/>
    </source>
</evidence>
<accession>A0A1C7MLS2</accession>
<dbReference type="EMBL" id="LUGG01000002">
    <property type="protein sequence ID" value="OBZ77617.1"/>
    <property type="molecule type" value="Genomic_DNA"/>
</dbReference>
<name>A0A1C7MLS2_GRIFR</name>
<feature type="compositionally biased region" description="Polar residues" evidence="1">
    <location>
        <begin position="127"/>
        <end position="148"/>
    </location>
</feature>
<comment type="caution">
    <text evidence="2">The sequence shown here is derived from an EMBL/GenBank/DDBJ whole genome shotgun (WGS) entry which is preliminary data.</text>
</comment>
<evidence type="ECO:0000313" key="2">
    <source>
        <dbReference type="EMBL" id="OBZ77617.1"/>
    </source>
</evidence>
<dbReference type="OrthoDB" id="2754276at2759"/>
<dbReference type="OMA" id="ESPQGTC"/>
<organism evidence="2 3">
    <name type="scientific">Grifola frondosa</name>
    <name type="common">Maitake</name>
    <name type="synonym">Polyporus frondosus</name>
    <dbReference type="NCBI Taxonomy" id="5627"/>
    <lineage>
        <taxon>Eukaryota</taxon>
        <taxon>Fungi</taxon>
        <taxon>Dikarya</taxon>
        <taxon>Basidiomycota</taxon>
        <taxon>Agaricomycotina</taxon>
        <taxon>Agaricomycetes</taxon>
        <taxon>Polyporales</taxon>
        <taxon>Grifolaceae</taxon>
        <taxon>Grifola</taxon>
    </lineage>
</organism>
<keyword evidence="3" id="KW-1185">Reference proteome</keyword>
<gene>
    <name evidence="2" type="ORF">A0H81_02279</name>
</gene>
<sequence>MVTSYTHPLAVSSIPSSCAPPFLQMAVPLSVSSLPAQVMTEPSPSDLECRIVVSTDPRRPSKRRGRINDLFLSNLEHASPDHKGPALDDLPVSPIVFTRNEEYEKQRLSLISYWPRSSSSPPTPNSMQRTPGSLGSSRQNLSSPSLTNHFPVAAVAVEGPPRRPLPPLPRVVTRSEPRHLSSLRAALVDSKDTTSPSSGSRTGSDSAFFTPPFAQSPSSDTSHSDNADCVSAAASFSQSIEKRARAPRSTPLPELPHEYIMTSPYPDSPSSPVIFAPINPDISVIPASPLPPHVLQNKGYTKSRPRSSSSASSHLLRDHEDPASRAPSPAPSMTPSVSSIRSGKFNLRRMVSKTRLFGRRNLSSSDLLGVDADAPTAAAPPPGSNSMDDGLLRTVLQAPSSGEMRVLCEEPRVMRRLEVAEVTLTAEGDVWEALELNDVIPKLRRLKASARIKL</sequence>
<feature type="compositionally biased region" description="Low complexity" evidence="1">
    <location>
        <begin position="193"/>
        <end position="206"/>
    </location>
</feature>
<feature type="region of interest" description="Disordered" evidence="1">
    <location>
        <begin position="114"/>
        <end position="226"/>
    </location>
</feature>
<dbReference type="Proteomes" id="UP000092993">
    <property type="component" value="Unassembled WGS sequence"/>
</dbReference>
<proteinExistence type="predicted"/>
<dbReference type="AlphaFoldDB" id="A0A1C7MLS2"/>
<feature type="region of interest" description="Disordered" evidence="1">
    <location>
        <begin position="285"/>
        <end position="341"/>
    </location>
</feature>
<feature type="compositionally biased region" description="Low complexity" evidence="1">
    <location>
        <begin position="324"/>
        <end position="339"/>
    </location>
</feature>
<feature type="region of interest" description="Disordered" evidence="1">
    <location>
        <begin position="240"/>
        <end position="264"/>
    </location>
</feature>
<evidence type="ECO:0000256" key="1">
    <source>
        <dbReference type="SAM" id="MobiDB-lite"/>
    </source>
</evidence>
<reference evidence="2 3" key="1">
    <citation type="submission" date="2016-03" db="EMBL/GenBank/DDBJ databases">
        <title>Whole genome sequencing of Grifola frondosa 9006-11.</title>
        <authorList>
            <person name="Min B."/>
            <person name="Park H."/>
            <person name="Kim J.-G."/>
            <person name="Cho H."/>
            <person name="Oh Y.-L."/>
            <person name="Kong W.-S."/>
            <person name="Choi I.-G."/>
        </authorList>
    </citation>
    <scope>NUCLEOTIDE SEQUENCE [LARGE SCALE GENOMIC DNA]</scope>
    <source>
        <strain evidence="2 3">9006-11</strain>
    </source>
</reference>